<feature type="domain" description="Flavin reductase like" evidence="5">
    <location>
        <begin position="19"/>
        <end position="173"/>
    </location>
</feature>
<dbReference type="RefSeq" id="WP_393992645.1">
    <property type="nucleotide sequence ID" value="NZ_JBAFVH010000006.1"/>
</dbReference>
<reference evidence="6 7" key="1">
    <citation type="submission" date="2024-02" db="EMBL/GenBank/DDBJ databases">
        <title>Expansion and revision of Xanthobacter and proposal of Roseixanthobacter gen. nov.</title>
        <authorList>
            <person name="Soltysiak M.P.M."/>
            <person name="Jalihal A."/>
            <person name="Ory A."/>
            <person name="Chrisophersen C."/>
            <person name="Lee A.D."/>
            <person name="Boulton J."/>
            <person name="Springer M."/>
        </authorList>
    </citation>
    <scope>NUCLEOTIDE SEQUENCE [LARGE SCALE GENOMIC DNA]</scope>
    <source>
        <strain evidence="6 7">23A</strain>
    </source>
</reference>
<dbReference type="Pfam" id="PF01613">
    <property type="entry name" value="Flavin_Reduct"/>
    <property type="match status" value="1"/>
</dbReference>
<comment type="similarity">
    <text evidence="4">Belongs to the flavoredoxin family.</text>
</comment>
<dbReference type="GO" id="GO:0016491">
    <property type="term" value="F:oxidoreductase activity"/>
    <property type="evidence" value="ECO:0007669"/>
    <property type="project" value="UniProtKB-KW"/>
</dbReference>
<evidence type="ECO:0000256" key="3">
    <source>
        <dbReference type="ARBA" id="ARBA00022643"/>
    </source>
</evidence>
<keyword evidence="2" id="KW-0285">Flavoprotein</keyword>
<dbReference type="PANTHER" id="PTHR33798:SF5">
    <property type="entry name" value="FLAVIN REDUCTASE LIKE DOMAIN-CONTAINING PROTEIN"/>
    <property type="match status" value="1"/>
</dbReference>
<evidence type="ECO:0000259" key="5">
    <source>
        <dbReference type="SMART" id="SM00903"/>
    </source>
</evidence>
<dbReference type="InterPro" id="IPR012349">
    <property type="entry name" value="Split_barrel_FMN-bd"/>
</dbReference>
<comment type="cofactor">
    <cofactor evidence="1">
        <name>FMN</name>
        <dbReference type="ChEBI" id="CHEBI:58210"/>
    </cofactor>
</comment>
<sequence>MILDPASMDATACYKILIGSIVPRAIGWVSTVSADGVANLAPFSFFTAVCRKPPMVSLTIQPKSDRVTLKDTLVNIRETGGFVTNLVTLPLADAMHNSSMEHPPEADEFELAGLTKSACDLVSAPRVREAPVSMECRLDRIIPIGEVGDHVVFGEVVRFHVRDDIYLDSGRIDTVGLHPVGRLAAEYTLVENIFTCPVEPEVVVSRQGRRMARLDGKPADWSQIAQPGWTGSGNALKG</sequence>
<keyword evidence="6" id="KW-0560">Oxidoreductase</keyword>
<proteinExistence type="inferred from homology"/>
<evidence type="ECO:0000256" key="2">
    <source>
        <dbReference type="ARBA" id="ARBA00022630"/>
    </source>
</evidence>
<name>A0ABW6ZW06_9HYPH</name>
<comment type="caution">
    <text evidence="6">The sequence shown here is derived from an EMBL/GenBank/DDBJ whole genome shotgun (WGS) entry which is preliminary data.</text>
</comment>
<evidence type="ECO:0000313" key="7">
    <source>
        <dbReference type="Proteomes" id="UP001604002"/>
    </source>
</evidence>
<organism evidence="6 7">
    <name type="scientific">Xanthobacter oligotrophicus</name>
    <dbReference type="NCBI Taxonomy" id="2607286"/>
    <lineage>
        <taxon>Bacteria</taxon>
        <taxon>Pseudomonadati</taxon>
        <taxon>Pseudomonadota</taxon>
        <taxon>Alphaproteobacteria</taxon>
        <taxon>Hyphomicrobiales</taxon>
        <taxon>Xanthobacteraceae</taxon>
        <taxon>Xanthobacter</taxon>
    </lineage>
</organism>
<dbReference type="PANTHER" id="PTHR33798">
    <property type="entry name" value="FLAVOPROTEIN OXYGENASE"/>
    <property type="match status" value="1"/>
</dbReference>
<evidence type="ECO:0000256" key="4">
    <source>
        <dbReference type="ARBA" id="ARBA00038054"/>
    </source>
</evidence>
<accession>A0ABW6ZW06</accession>
<evidence type="ECO:0000256" key="1">
    <source>
        <dbReference type="ARBA" id="ARBA00001917"/>
    </source>
</evidence>
<dbReference type="SUPFAM" id="SSF50475">
    <property type="entry name" value="FMN-binding split barrel"/>
    <property type="match status" value="1"/>
</dbReference>
<keyword evidence="7" id="KW-1185">Reference proteome</keyword>
<dbReference type="EC" id="1.5.1.-" evidence="6"/>
<dbReference type="Gene3D" id="2.30.110.10">
    <property type="entry name" value="Electron Transport, Fmn-binding Protein, Chain A"/>
    <property type="match status" value="1"/>
</dbReference>
<gene>
    <name evidence="6" type="ORF">V5F32_11485</name>
</gene>
<dbReference type="Proteomes" id="UP001604002">
    <property type="component" value="Unassembled WGS sequence"/>
</dbReference>
<dbReference type="SMART" id="SM00903">
    <property type="entry name" value="Flavin_Reduct"/>
    <property type="match status" value="1"/>
</dbReference>
<dbReference type="InterPro" id="IPR002563">
    <property type="entry name" value="Flavin_Rdtase-like_dom"/>
</dbReference>
<evidence type="ECO:0000313" key="6">
    <source>
        <dbReference type="EMBL" id="MFG1372788.1"/>
    </source>
</evidence>
<keyword evidence="3" id="KW-0288">FMN</keyword>
<protein>
    <submittedName>
        <fullName evidence="6">Flavin reductase family protein</fullName>
        <ecNumber evidence="6">1.5.1.-</ecNumber>
    </submittedName>
</protein>
<dbReference type="EMBL" id="JBAFVH010000006">
    <property type="protein sequence ID" value="MFG1372788.1"/>
    <property type="molecule type" value="Genomic_DNA"/>
</dbReference>